<name>A0AAD7WCW5_9TELE</name>
<evidence type="ECO:0000313" key="1">
    <source>
        <dbReference type="EMBL" id="KAJ8391935.1"/>
    </source>
</evidence>
<sequence length="127" mass="14427">MTETNNKRLDELVKEISGLRESLHYTQKDVEELIAKDKRSSSKLSEIDSEVSIVAANIRSFLPKLDYLEGQSRRNNIVIDGIQESGNESWAESEEKVRNSFLTSSNSRGLNLKECIEPDDQLEREPG</sequence>
<accession>A0AAD7WCW5</accession>
<gene>
    <name evidence="1" type="ORF">AAFF_G00084060</name>
</gene>
<reference evidence="1" key="1">
    <citation type="journal article" date="2023" name="Science">
        <title>Genome structures resolve the early diversification of teleost fishes.</title>
        <authorList>
            <person name="Parey E."/>
            <person name="Louis A."/>
            <person name="Montfort J."/>
            <person name="Bouchez O."/>
            <person name="Roques C."/>
            <person name="Iampietro C."/>
            <person name="Lluch J."/>
            <person name="Castinel A."/>
            <person name="Donnadieu C."/>
            <person name="Desvignes T."/>
            <person name="Floi Bucao C."/>
            <person name="Jouanno E."/>
            <person name="Wen M."/>
            <person name="Mejri S."/>
            <person name="Dirks R."/>
            <person name="Jansen H."/>
            <person name="Henkel C."/>
            <person name="Chen W.J."/>
            <person name="Zahm M."/>
            <person name="Cabau C."/>
            <person name="Klopp C."/>
            <person name="Thompson A.W."/>
            <person name="Robinson-Rechavi M."/>
            <person name="Braasch I."/>
            <person name="Lecointre G."/>
            <person name="Bobe J."/>
            <person name="Postlethwait J.H."/>
            <person name="Berthelot C."/>
            <person name="Roest Crollius H."/>
            <person name="Guiguen Y."/>
        </authorList>
    </citation>
    <scope>NUCLEOTIDE SEQUENCE</scope>
    <source>
        <strain evidence="1">NC1722</strain>
    </source>
</reference>
<organism evidence="1 2">
    <name type="scientific">Aldrovandia affinis</name>
    <dbReference type="NCBI Taxonomy" id="143900"/>
    <lineage>
        <taxon>Eukaryota</taxon>
        <taxon>Metazoa</taxon>
        <taxon>Chordata</taxon>
        <taxon>Craniata</taxon>
        <taxon>Vertebrata</taxon>
        <taxon>Euteleostomi</taxon>
        <taxon>Actinopterygii</taxon>
        <taxon>Neopterygii</taxon>
        <taxon>Teleostei</taxon>
        <taxon>Notacanthiformes</taxon>
        <taxon>Halosauridae</taxon>
        <taxon>Aldrovandia</taxon>
    </lineage>
</organism>
<comment type="caution">
    <text evidence="1">The sequence shown here is derived from an EMBL/GenBank/DDBJ whole genome shotgun (WGS) entry which is preliminary data.</text>
</comment>
<dbReference type="EMBL" id="JAINUG010000151">
    <property type="protein sequence ID" value="KAJ8391935.1"/>
    <property type="molecule type" value="Genomic_DNA"/>
</dbReference>
<proteinExistence type="predicted"/>
<dbReference type="Proteomes" id="UP001221898">
    <property type="component" value="Unassembled WGS sequence"/>
</dbReference>
<protein>
    <submittedName>
        <fullName evidence="1">Uncharacterized protein</fullName>
    </submittedName>
</protein>
<evidence type="ECO:0000313" key="2">
    <source>
        <dbReference type="Proteomes" id="UP001221898"/>
    </source>
</evidence>
<keyword evidence="2" id="KW-1185">Reference proteome</keyword>
<dbReference type="AlphaFoldDB" id="A0AAD7WCW5"/>